<evidence type="ECO:0000313" key="2">
    <source>
        <dbReference type="Proteomes" id="UP000001692"/>
    </source>
</evidence>
<dbReference type="AlphaFoldDB" id="B3R3Q0"/>
<dbReference type="Proteomes" id="UP000001692">
    <property type="component" value="Chromosome 1"/>
</dbReference>
<evidence type="ECO:0000313" key="1">
    <source>
        <dbReference type="EMBL" id="CAQ68890.1"/>
    </source>
</evidence>
<protein>
    <submittedName>
        <fullName evidence="1">Phage related protein putative exported protein</fullName>
    </submittedName>
</protein>
<dbReference type="HOGENOM" id="CLU_133263_0_0_4"/>
<sequence length="170" mass="17464">MNRSLARFLAVGVLLLGVAGTGAWMTDRYQAAQKRASDAEAMTASLRSQLDSTEAGVIKVTEYVDRVHTVYVKGDTIIKEIPRYVPAQADAACTIPIGFVRVHDAAAAGTVLGPGAGDTDAASSGIALSAVAGAIAGNYTVCHGNAEQLNALQQLLRDQGATVIGEAPAP</sequence>
<reference evidence="1 2" key="1">
    <citation type="journal article" date="2008" name="Genome Res.">
        <title>Genome sequence of the beta-rhizobium Cupriavidus taiwanensis and comparative genomics of rhizobia.</title>
        <authorList>
            <person name="Amadou C."/>
            <person name="Pascal G."/>
            <person name="Mangenot S."/>
            <person name="Glew M."/>
            <person name="Bontemps C."/>
            <person name="Capela D."/>
            <person name="Carrere S."/>
            <person name="Cruveiller S."/>
            <person name="Dossat C."/>
            <person name="Lajus A."/>
            <person name="Marchetti M."/>
            <person name="Poinsot V."/>
            <person name="Rouy Z."/>
            <person name="Servin B."/>
            <person name="Saad M."/>
            <person name="Schenowitz C."/>
            <person name="Barbe V."/>
            <person name="Batut J."/>
            <person name="Medigue C."/>
            <person name="Masson-Boivin C."/>
        </authorList>
    </citation>
    <scope>NUCLEOTIDE SEQUENCE [LARGE SCALE GENOMIC DNA]</scope>
    <source>
        <strain evidence="2">DSM 17343 / BCRC 17206 / CCUG 44338 / CIP 107171 / LMG 19424 / R1</strain>
    </source>
</reference>
<dbReference type="eggNOG" id="ENOG502ZB5W">
    <property type="taxonomic scope" value="Bacteria"/>
</dbReference>
<name>B3R3Q0_CUPTR</name>
<accession>B3R3Q0</accession>
<dbReference type="BioCyc" id="CTAI977880:RALTA_RS04375-MONOMER"/>
<organism evidence="1 2">
    <name type="scientific">Cupriavidus taiwanensis (strain DSM 17343 / BCRC 17206 / CCUG 44338 / CIP 107171 / LMG 19424 / R1)</name>
    <name type="common">Ralstonia taiwanensis (strain LMG 19424)</name>
    <dbReference type="NCBI Taxonomy" id="977880"/>
    <lineage>
        <taxon>Bacteria</taxon>
        <taxon>Pseudomonadati</taxon>
        <taxon>Pseudomonadota</taxon>
        <taxon>Betaproteobacteria</taxon>
        <taxon>Burkholderiales</taxon>
        <taxon>Burkholderiaceae</taxon>
        <taxon>Cupriavidus</taxon>
    </lineage>
</organism>
<proteinExistence type="predicted"/>
<dbReference type="RefSeq" id="WP_012352224.1">
    <property type="nucleotide sequence ID" value="NC_010528.1"/>
</dbReference>
<dbReference type="EMBL" id="CU633749">
    <property type="protein sequence ID" value="CAQ68890.1"/>
    <property type="molecule type" value="Genomic_DNA"/>
</dbReference>
<dbReference type="KEGG" id="cti:RALTA_A0922"/>
<gene>
    <name evidence="1" type="ordered locus">RALTA_A0922</name>
</gene>
<keyword evidence="2" id="KW-1185">Reference proteome</keyword>
<dbReference type="GeneID" id="29761224"/>